<dbReference type="Proteomes" id="UP000766246">
    <property type="component" value="Unassembled WGS sequence"/>
</dbReference>
<dbReference type="AlphaFoldDB" id="A0A927UF71"/>
<reference evidence="2" key="1">
    <citation type="submission" date="2019-04" db="EMBL/GenBank/DDBJ databases">
        <title>Evolution of Biomass-Degrading Anaerobic Consortia Revealed by Metagenomics.</title>
        <authorList>
            <person name="Peng X."/>
        </authorList>
    </citation>
    <scope>NUCLEOTIDE SEQUENCE</scope>
    <source>
        <strain evidence="2">SIG311</strain>
    </source>
</reference>
<evidence type="ECO:0000259" key="1">
    <source>
        <dbReference type="Pfam" id="PF12010"/>
    </source>
</evidence>
<dbReference type="Gene3D" id="3.40.190.10">
    <property type="entry name" value="Periplasmic binding protein-like II"/>
    <property type="match status" value="1"/>
</dbReference>
<evidence type="ECO:0000313" key="2">
    <source>
        <dbReference type="EMBL" id="MBE5920993.1"/>
    </source>
</evidence>
<accession>A0A927UF71</accession>
<dbReference type="SUPFAM" id="SSF53850">
    <property type="entry name" value="Periplasmic binding protein-like II"/>
    <property type="match status" value="1"/>
</dbReference>
<sequence>MAQLRVDNKKRIMEEDTMKKRMKKIVGAILAATMTMSMVACGDSSGSANTINGKTTAEGSDDSAISADSPYAGKGFNFSTPETIVMYVLGDKPADMDTVLEKANSEYFEPNLNTTLDIEFLNWSDYATKYSLLLSGGEQVDLIYTASWCYYNDEVAAGAFKKLDNEFIQTYLPYTYAELPEEAWKEIAINGDVYAVPKGKATFTAYNGAVVRQDLIDKYSLTTPDSWDNFKTYLEELANLQSETGVTALNTNANREQLFTLFCQENTLQGVTEGYDFLYQANNSEKAPAPEDIEYAYMSDYYTDYALQMADLAGKGVWSANAINDTTDSQSYFENGTSGAFVWNSSVFTAGDNLESSGLGTYAVYDVTPDTKRSRGAYSVDATAITEKSADPERAALVLDYMKSDVDLNRLLLGGIEGTHYELDADGNRVTLDKAADYPWNGWAWAINRQDEPDEAGLDERAVVYGEHCDEMEFVPEQTGFTFDPSPVQNQYTAVQSVVSEYQQSFALGIYGKDTEKSIEEFHQALKDAGVDAFTEEFIKQYTEYKEANGI</sequence>
<dbReference type="EMBL" id="SVER01000070">
    <property type="protein sequence ID" value="MBE5920993.1"/>
    <property type="molecule type" value="Genomic_DNA"/>
</dbReference>
<comment type="caution">
    <text evidence="2">The sequence shown here is derived from an EMBL/GenBank/DDBJ whole genome shotgun (WGS) entry which is preliminary data.</text>
</comment>
<dbReference type="InterPro" id="IPR022627">
    <property type="entry name" value="DUF3502"/>
</dbReference>
<organism evidence="2 3">
    <name type="scientific">Pseudobutyrivibrio ruminis</name>
    <dbReference type="NCBI Taxonomy" id="46206"/>
    <lineage>
        <taxon>Bacteria</taxon>
        <taxon>Bacillati</taxon>
        <taxon>Bacillota</taxon>
        <taxon>Clostridia</taxon>
        <taxon>Lachnospirales</taxon>
        <taxon>Lachnospiraceae</taxon>
        <taxon>Pseudobutyrivibrio</taxon>
    </lineage>
</organism>
<feature type="domain" description="DUF3502" evidence="1">
    <location>
        <begin position="479"/>
        <end position="546"/>
    </location>
</feature>
<gene>
    <name evidence="2" type="ORF">E7272_14320</name>
</gene>
<evidence type="ECO:0000313" key="3">
    <source>
        <dbReference type="Proteomes" id="UP000766246"/>
    </source>
</evidence>
<proteinExistence type="predicted"/>
<dbReference type="Pfam" id="PF12010">
    <property type="entry name" value="DUF3502"/>
    <property type="match status" value="1"/>
</dbReference>
<name>A0A927UF71_9FIRM</name>
<protein>
    <submittedName>
        <fullName evidence="2">DUF3502 domain-containing protein</fullName>
    </submittedName>
</protein>